<comment type="caution">
    <text evidence="1">The sequence shown here is derived from an EMBL/GenBank/DDBJ whole genome shotgun (WGS) entry which is preliminary data.</text>
</comment>
<evidence type="ECO:0000313" key="2">
    <source>
        <dbReference type="Proteomes" id="UP000473905"/>
    </source>
</evidence>
<accession>A0A5M5EHG5</accession>
<dbReference type="InterPro" id="IPR051159">
    <property type="entry name" value="Hexapeptide_acetyltransf"/>
</dbReference>
<dbReference type="Proteomes" id="UP000473905">
    <property type="component" value="Unassembled WGS sequence"/>
</dbReference>
<reference evidence="1 2" key="1">
    <citation type="journal article" date="2019" name="Nat. Med.">
        <title>A library of human gut bacterial isolates paired with longitudinal multiomics data enables mechanistic microbiome research.</title>
        <authorList>
            <person name="Poyet M."/>
            <person name="Groussin M."/>
            <person name="Gibbons S.M."/>
            <person name="Avila-Pacheco J."/>
            <person name="Jiang X."/>
            <person name="Kearney S.M."/>
            <person name="Perrotta A.R."/>
            <person name="Berdy B."/>
            <person name="Zhao S."/>
            <person name="Lieberman T.D."/>
            <person name="Swanson P.K."/>
            <person name="Smith M."/>
            <person name="Roesemann S."/>
            <person name="Alexander J.E."/>
            <person name="Rich S.A."/>
            <person name="Livny J."/>
            <person name="Vlamakis H."/>
            <person name="Clish C."/>
            <person name="Bullock K."/>
            <person name="Deik A."/>
            <person name="Scott J."/>
            <person name="Pierce K.A."/>
            <person name="Xavier R.J."/>
            <person name="Alm E.J."/>
        </authorList>
    </citation>
    <scope>NUCLEOTIDE SEQUENCE [LARGE SCALE GENOMIC DNA]</scope>
    <source>
        <strain evidence="1 2">BIOML-A134</strain>
    </source>
</reference>
<keyword evidence="2" id="KW-1185">Reference proteome</keyword>
<dbReference type="Gene3D" id="2.160.10.10">
    <property type="entry name" value="Hexapeptide repeat proteins"/>
    <property type="match status" value="1"/>
</dbReference>
<dbReference type="PANTHER" id="PTHR23416">
    <property type="entry name" value="SIALIC ACID SYNTHASE-RELATED"/>
    <property type="match status" value="1"/>
</dbReference>
<gene>
    <name evidence="1" type="ORF">F3D66_30140</name>
</gene>
<proteinExistence type="predicted"/>
<name>A0A5M5EHG5_BACOV</name>
<dbReference type="EMBL" id="VWKB01000075">
    <property type="protein sequence ID" value="KAA4088593.1"/>
    <property type="molecule type" value="Genomic_DNA"/>
</dbReference>
<dbReference type="InterPro" id="IPR011004">
    <property type="entry name" value="Trimer_LpxA-like_sf"/>
</dbReference>
<organism evidence="1 2">
    <name type="scientific">Bacteroides ovatus</name>
    <dbReference type="NCBI Taxonomy" id="28116"/>
    <lineage>
        <taxon>Bacteria</taxon>
        <taxon>Pseudomonadati</taxon>
        <taxon>Bacteroidota</taxon>
        <taxon>Bacteroidia</taxon>
        <taxon>Bacteroidales</taxon>
        <taxon>Bacteroidaceae</taxon>
        <taxon>Bacteroides</taxon>
    </lineage>
</organism>
<dbReference type="PANTHER" id="PTHR23416:SF78">
    <property type="entry name" value="LIPOPOLYSACCHARIDE BIOSYNTHESIS O-ACETYL TRANSFERASE WBBJ-RELATED"/>
    <property type="match status" value="1"/>
</dbReference>
<evidence type="ECO:0000313" key="1">
    <source>
        <dbReference type="EMBL" id="KAA4088593.1"/>
    </source>
</evidence>
<evidence type="ECO:0008006" key="3">
    <source>
        <dbReference type="Google" id="ProtNLM"/>
    </source>
</evidence>
<dbReference type="AlphaFoldDB" id="A0A5M5EHG5"/>
<protein>
    <recommendedName>
        <fullName evidence="3">Acyltransferase</fullName>
    </recommendedName>
</protein>
<dbReference type="SUPFAM" id="SSF51161">
    <property type="entry name" value="Trimeric LpxA-like enzymes"/>
    <property type="match status" value="1"/>
</dbReference>
<sequence>MIKKIYNKIANLRFQDRINLYQTLLANLLLLPIKEAIKFPILIYGKCRKKDMYGKVIFHSPVHTGMLKIGISDPVRSFDSKSFISICGILEIGDSVVLRKGISLLIKKNALLKLEDDVYIGDNCTIIVADKIQIGRATRVGNNTTFMDTDFHSIINIKTREIKPNYASIYIGENNWIGGWCVVKKGTQTPMGTIIAGPYSMVSKNYIGKIPECSIIAGSPAKLLVDGMRRVNNVESDRIINNHYDSSREIFVLPDSVNLDTFCLPQRK</sequence>